<evidence type="ECO:0000256" key="1">
    <source>
        <dbReference type="ARBA" id="ARBA00023015"/>
    </source>
</evidence>
<gene>
    <name evidence="3" type="ORF">M976_03270</name>
</gene>
<dbReference type="PANTHER" id="PTHR30185:SF18">
    <property type="entry name" value="TRANSCRIPTIONAL REGULATOR MTLR"/>
    <property type="match status" value="1"/>
</dbReference>
<protein>
    <recommendedName>
        <fullName evidence="5">Transcriptional antiterminator</fullName>
    </recommendedName>
</protein>
<comment type="caution">
    <text evidence="3">The sequence shown here is derived from an EMBL/GenBank/DDBJ whole genome shotgun (WGS) entry which is preliminary data.</text>
</comment>
<dbReference type="EMBL" id="LXEQ01000048">
    <property type="protein sequence ID" value="OAT25978.1"/>
    <property type="molecule type" value="Genomic_DNA"/>
</dbReference>
<sequence length="515" mass="60163">MNNFDLSFLKFLQEHSPVYVEDAVQHFGKTLSTLKRTMKEINDQLDPAFHLHIENQSIFTAMGYREYVSFLENIHFNRYLTSPEERVRDLTVALCLQNIVNKSDYYQKFHVSPGTLKNDNQALAMFLQANKLAVQSVHRQGSRLQGDEISLRIAICLTILKTIEIGEDNHLVQHSANEPINRSIACQFLQHCEKEIREAADIYRQRIAPRLTLGYNGKKYFLVYMSIALQRTGRGHVITDTHALDFVTAMDFGLLVPPAENRFLNLLLSSLSFTWRPFTLYDVPLIDKVRRFSLAIAPFLQATVNNQQAWFGEVYQFIYTAIVQNKFNLWFDDKKLHHVRDRYPALYQGVCVEVREIEQEWAVNFSPVHIATLVLILKKYELQNRLHDEVKKRVVIVTNSSESKVGYFKEVLKSWFHIDIVASVNINEIHQLQAIPFDLLLTFTNKISSYLRYYQFDYVKVSFHLTQEDISTLRQMGLSRAKKKIAIETFIEESRNLADSELRQYLETRYPEIFI</sequence>
<organism evidence="3 4">
    <name type="scientific">Buttiauxella ferragutiae ATCC 51602</name>
    <dbReference type="NCBI Taxonomy" id="1354252"/>
    <lineage>
        <taxon>Bacteria</taxon>
        <taxon>Pseudomonadati</taxon>
        <taxon>Pseudomonadota</taxon>
        <taxon>Gammaproteobacteria</taxon>
        <taxon>Enterobacterales</taxon>
        <taxon>Enterobacteriaceae</taxon>
        <taxon>Buttiauxella</taxon>
    </lineage>
</organism>
<evidence type="ECO:0000313" key="4">
    <source>
        <dbReference type="Proteomes" id="UP000078407"/>
    </source>
</evidence>
<dbReference type="PANTHER" id="PTHR30185">
    <property type="entry name" value="CRYPTIC BETA-GLUCOSIDE BGL OPERON ANTITERMINATOR"/>
    <property type="match status" value="1"/>
</dbReference>
<evidence type="ECO:0008006" key="5">
    <source>
        <dbReference type="Google" id="ProtNLM"/>
    </source>
</evidence>
<evidence type="ECO:0000256" key="2">
    <source>
        <dbReference type="ARBA" id="ARBA00023163"/>
    </source>
</evidence>
<evidence type="ECO:0000313" key="3">
    <source>
        <dbReference type="EMBL" id="OAT25978.1"/>
    </source>
</evidence>
<dbReference type="InterPro" id="IPR050661">
    <property type="entry name" value="BglG_antiterminators"/>
</dbReference>
<name>A0ABX2W5C0_9ENTR</name>
<dbReference type="RefSeq" id="WP_064546744.1">
    <property type="nucleotide sequence ID" value="NZ_LXEQ01000048.1"/>
</dbReference>
<dbReference type="Proteomes" id="UP000078407">
    <property type="component" value="Unassembled WGS sequence"/>
</dbReference>
<proteinExistence type="predicted"/>
<reference evidence="3 4" key="1">
    <citation type="submission" date="2016-04" db="EMBL/GenBank/DDBJ databases">
        <title>ATOL: Assembling a taxonomically balanced genome-scale reconstruction of the evolutionary history of the Enterobacteriaceae.</title>
        <authorList>
            <person name="Plunkett G.III."/>
            <person name="Neeno-Eckwall E.C."/>
            <person name="Glasner J.D."/>
            <person name="Perna N.T."/>
        </authorList>
    </citation>
    <scope>NUCLEOTIDE SEQUENCE [LARGE SCALE GENOMIC DNA]</scope>
    <source>
        <strain evidence="3 4">ATCC 51602</strain>
    </source>
</reference>
<accession>A0ABX2W5C0</accession>
<keyword evidence="2" id="KW-0804">Transcription</keyword>
<keyword evidence="1" id="KW-0805">Transcription regulation</keyword>
<keyword evidence="4" id="KW-1185">Reference proteome</keyword>